<sequence length="174" mass="18185">MGKYPTPNSICAILFRRTPRPPDCSCEVLTTTVQHGGLFLSVIPGEVVLPTPVLTADGEKLTTAGDLPTLTVTDTRAGNPGWSLSGQVTDFTDGGTQRIAAANLRWSLVLVDKMAVQDIRLGSQAATLGDPAVLAEAPGGFSVGTARLGAHLTLDVPTTTRPGTYHATLTYTLI</sequence>
<evidence type="ECO:0000313" key="1">
    <source>
        <dbReference type="EMBL" id="MFF5292126.1"/>
    </source>
</evidence>
<dbReference type="Proteomes" id="UP001602245">
    <property type="component" value="Unassembled WGS sequence"/>
</dbReference>
<comment type="caution">
    <text evidence="1">The sequence shown here is derived from an EMBL/GenBank/DDBJ whole genome shotgun (WGS) entry which is preliminary data.</text>
</comment>
<dbReference type="RefSeq" id="WP_157295355.1">
    <property type="nucleotide sequence ID" value="NZ_JBIAZU010000004.1"/>
</dbReference>
<proteinExistence type="predicted"/>
<protein>
    <recommendedName>
        <fullName evidence="3">DUF4402 domain-containing protein</fullName>
    </recommendedName>
</protein>
<reference evidence="1 2" key="1">
    <citation type="submission" date="2024-10" db="EMBL/GenBank/DDBJ databases">
        <title>The Natural Products Discovery Center: Release of the First 8490 Sequenced Strains for Exploring Actinobacteria Biosynthetic Diversity.</title>
        <authorList>
            <person name="Kalkreuter E."/>
            <person name="Kautsar S.A."/>
            <person name="Yang D."/>
            <person name="Bader C.D."/>
            <person name="Teijaro C.N."/>
            <person name="Fluegel L."/>
            <person name="Davis C.M."/>
            <person name="Simpson J.R."/>
            <person name="Lauterbach L."/>
            <person name="Steele A.D."/>
            <person name="Gui C."/>
            <person name="Meng S."/>
            <person name="Li G."/>
            <person name="Viehrig K."/>
            <person name="Ye F."/>
            <person name="Su P."/>
            <person name="Kiefer A.F."/>
            <person name="Nichols A."/>
            <person name="Cepeda A.J."/>
            <person name="Yan W."/>
            <person name="Fan B."/>
            <person name="Jiang Y."/>
            <person name="Adhikari A."/>
            <person name="Zheng C.-J."/>
            <person name="Schuster L."/>
            <person name="Cowan T.M."/>
            <person name="Smanski M.J."/>
            <person name="Chevrette M.G."/>
            <person name="De Carvalho L.P.S."/>
            <person name="Shen B."/>
        </authorList>
    </citation>
    <scope>NUCLEOTIDE SEQUENCE [LARGE SCALE GENOMIC DNA]</scope>
    <source>
        <strain evidence="1 2">NPDC000087</strain>
    </source>
</reference>
<accession>A0ABW6WIU9</accession>
<name>A0ABW6WIU9_9ACTN</name>
<dbReference type="EMBL" id="JBIAZU010000004">
    <property type="protein sequence ID" value="MFF5292126.1"/>
    <property type="molecule type" value="Genomic_DNA"/>
</dbReference>
<organism evidence="1 2">
    <name type="scientific">Paractinoplanes globisporus</name>
    <dbReference type="NCBI Taxonomy" id="113565"/>
    <lineage>
        <taxon>Bacteria</taxon>
        <taxon>Bacillati</taxon>
        <taxon>Actinomycetota</taxon>
        <taxon>Actinomycetes</taxon>
        <taxon>Micromonosporales</taxon>
        <taxon>Micromonosporaceae</taxon>
        <taxon>Paractinoplanes</taxon>
    </lineage>
</organism>
<gene>
    <name evidence="1" type="ORF">ACFY35_22020</name>
</gene>
<evidence type="ECO:0008006" key="3">
    <source>
        <dbReference type="Google" id="ProtNLM"/>
    </source>
</evidence>
<evidence type="ECO:0000313" key="2">
    <source>
        <dbReference type="Proteomes" id="UP001602245"/>
    </source>
</evidence>
<keyword evidence="2" id="KW-1185">Reference proteome</keyword>